<evidence type="ECO:0000256" key="14">
    <source>
        <dbReference type="SAM" id="Phobius"/>
    </source>
</evidence>
<evidence type="ECO:0000256" key="13">
    <source>
        <dbReference type="RuleBase" id="RU000473"/>
    </source>
</evidence>
<dbReference type="GO" id="GO:0008137">
    <property type="term" value="F:NADH dehydrogenase (ubiquinone) activity"/>
    <property type="evidence" value="ECO:0007669"/>
    <property type="project" value="UniProtKB-EC"/>
</dbReference>
<dbReference type="EC" id="7.1.1.2" evidence="13"/>
<proteinExistence type="inferred from homology"/>
<evidence type="ECO:0000256" key="6">
    <source>
        <dbReference type="ARBA" id="ARBA00022692"/>
    </source>
</evidence>
<dbReference type="EMBL" id="MG989235">
    <property type="protein sequence ID" value="AWU49043.1"/>
    <property type="molecule type" value="Genomic_DNA"/>
</dbReference>
<keyword evidence="8 14" id="KW-1133">Transmembrane helix</keyword>
<dbReference type="PROSITE" id="PS00667">
    <property type="entry name" value="COMPLEX1_ND1_1"/>
    <property type="match status" value="1"/>
</dbReference>
<keyword evidence="10 13" id="KW-0496">Mitochondrion</keyword>
<reference evidence="15" key="1">
    <citation type="submission" date="2018-02" db="EMBL/GenBank/DDBJ databases">
        <title>Resolving the psyllid tree of life: Phylogenomic analysis of the superfamily Psylloidea (Hemiptera).</title>
        <authorList>
            <person name="Percy D.M."/>
            <person name="Sveinsson S."/>
            <person name="Lemmon A.R."/>
            <person name="Lemmon E.M."/>
            <person name="Ouvrard D."/>
            <person name="Burckhardt D."/>
        </authorList>
    </citation>
    <scope>NUCLEOTIDE SEQUENCE</scope>
    <source>
        <strain evidence="15">DP1.idba.169_circ</strain>
    </source>
</reference>
<evidence type="ECO:0000256" key="11">
    <source>
        <dbReference type="ARBA" id="ARBA00023136"/>
    </source>
</evidence>
<geneLocation type="mitochondrion" evidence="15"/>
<evidence type="ECO:0000256" key="3">
    <source>
        <dbReference type="ARBA" id="ARBA00010535"/>
    </source>
</evidence>
<comment type="subcellular location">
    <subcellularLocation>
        <location evidence="2 12">Mitochondrion inner membrane</location>
        <topology evidence="2 12">Multi-pass membrane protein</topology>
    </subcellularLocation>
</comment>
<dbReference type="HAMAP" id="MF_01350">
    <property type="entry name" value="NDH1_NuoH"/>
    <property type="match status" value="1"/>
</dbReference>
<feature type="transmembrane region" description="Helical" evidence="14">
    <location>
        <begin position="222"/>
        <end position="246"/>
    </location>
</feature>
<keyword evidence="12" id="KW-0520">NAD</keyword>
<keyword evidence="11 14" id="KW-0472">Membrane</keyword>
<evidence type="ECO:0000256" key="12">
    <source>
        <dbReference type="RuleBase" id="RU000471"/>
    </source>
</evidence>
<dbReference type="PANTHER" id="PTHR11432">
    <property type="entry name" value="NADH DEHYDROGENASE SUBUNIT 1"/>
    <property type="match status" value="1"/>
</dbReference>
<gene>
    <name evidence="15" type="primary">nad1</name>
</gene>
<feature type="transmembrane region" description="Helical" evidence="14">
    <location>
        <begin position="174"/>
        <end position="193"/>
    </location>
</feature>
<feature type="transmembrane region" description="Helical" evidence="14">
    <location>
        <begin position="142"/>
        <end position="162"/>
    </location>
</feature>
<evidence type="ECO:0000256" key="9">
    <source>
        <dbReference type="ARBA" id="ARBA00023075"/>
    </source>
</evidence>
<dbReference type="InterPro" id="IPR018086">
    <property type="entry name" value="NADH_UbQ_OxRdtase_su1_CS"/>
</dbReference>
<feature type="transmembrane region" description="Helical" evidence="14">
    <location>
        <begin position="6"/>
        <end position="25"/>
    </location>
</feature>
<name>A0A344A2Q2_9HEMI</name>
<dbReference type="GO" id="GO:0003954">
    <property type="term" value="F:NADH dehydrogenase activity"/>
    <property type="evidence" value="ECO:0007669"/>
    <property type="project" value="TreeGrafter"/>
</dbReference>
<evidence type="ECO:0000256" key="7">
    <source>
        <dbReference type="ARBA" id="ARBA00022792"/>
    </source>
</evidence>
<comment type="similarity">
    <text evidence="3 12">Belongs to the complex I subunit 1 family.</text>
</comment>
<feature type="transmembrane region" description="Helical" evidence="14">
    <location>
        <begin position="252"/>
        <end position="272"/>
    </location>
</feature>
<evidence type="ECO:0000256" key="10">
    <source>
        <dbReference type="ARBA" id="ARBA00023128"/>
    </source>
</evidence>
<organism evidence="15">
    <name type="scientific">Psylla alni</name>
    <dbReference type="NCBI Taxonomy" id="1393965"/>
    <lineage>
        <taxon>Eukaryota</taxon>
        <taxon>Metazoa</taxon>
        <taxon>Ecdysozoa</taxon>
        <taxon>Arthropoda</taxon>
        <taxon>Hexapoda</taxon>
        <taxon>Insecta</taxon>
        <taxon>Pterygota</taxon>
        <taxon>Neoptera</taxon>
        <taxon>Paraneoptera</taxon>
        <taxon>Hemiptera</taxon>
        <taxon>Sternorrhyncha</taxon>
        <taxon>Psylloidea</taxon>
        <taxon>Psyllidae</taxon>
        <taxon>Psyllinae</taxon>
        <taxon>Psylla</taxon>
    </lineage>
</organism>
<evidence type="ECO:0000313" key="15">
    <source>
        <dbReference type="EMBL" id="AWU49043.1"/>
    </source>
</evidence>
<dbReference type="AlphaFoldDB" id="A0A344A2Q2"/>
<comment type="function">
    <text evidence="1">Core subunit of the mitochondrial membrane respiratory chain NADH dehydrogenase (Complex I) that is believed to belong to the minimal assembly required for catalysis. Complex I functions in the transfer of electrons from NADH to the respiratory chain. The immediate electron acceptor for the enzyme is believed to be ubiquinone.</text>
</comment>
<dbReference type="Pfam" id="PF00146">
    <property type="entry name" value="NADHdh"/>
    <property type="match status" value="1"/>
</dbReference>
<sequence length="304" mass="34625">MFVNLSSCLIMALFSLVGVAFLTLLERKLLGYVQLRSGPNKVGIMGLFQPFSDAVKLFTKEFFIPLKSNFNLYWLSPLFSFIVSLSSWLVFPYFFGFMSWKLGILFLFSVLSFNVYGIMLSGWSSNSSYSILGSLRVVAQSISYEVSFFLLILCILYFSGAMNLLELSVSQQKSWFVFLLFPIFIMLFVSFLAELNRTPFDFTEGESELVSGFNVEYGGAGFAFIFLSEYLSIIFSSVIISVFFLGGGVESLTFYIKLLFISLGVILIRGTLPRYRYDKLMNMCWKSYLMVSLTMILFYLSVCL</sequence>
<feature type="transmembrane region" description="Helical" evidence="14">
    <location>
        <begin position="284"/>
        <end position="302"/>
    </location>
</feature>
<keyword evidence="5" id="KW-0813">Transport</keyword>
<keyword evidence="7" id="KW-0999">Mitochondrion inner membrane</keyword>
<dbReference type="PROSITE" id="PS00668">
    <property type="entry name" value="COMPLEX1_ND1_2"/>
    <property type="match status" value="1"/>
</dbReference>
<feature type="transmembrane region" description="Helical" evidence="14">
    <location>
        <begin position="72"/>
        <end position="94"/>
    </location>
</feature>
<comment type="catalytic activity">
    <reaction evidence="13">
        <text>a ubiquinone + NADH + 5 H(+)(in) = a ubiquinol + NAD(+) + 4 H(+)(out)</text>
        <dbReference type="Rhea" id="RHEA:29091"/>
        <dbReference type="Rhea" id="RHEA-COMP:9565"/>
        <dbReference type="Rhea" id="RHEA-COMP:9566"/>
        <dbReference type="ChEBI" id="CHEBI:15378"/>
        <dbReference type="ChEBI" id="CHEBI:16389"/>
        <dbReference type="ChEBI" id="CHEBI:17976"/>
        <dbReference type="ChEBI" id="CHEBI:57540"/>
        <dbReference type="ChEBI" id="CHEBI:57945"/>
        <dbReference type="EC" id="7.1.1.2"/>
    </reaction>
</comment>
<protein>
    <recommendedName>
        <fullName evidence="4 13">NADH-ubiquinone oxidoreductase chain 1</fullName>
        <ecNumber evidence="13">7.1.1.2</ecNumber>
    </recommendedName>
</protein>
<keyword evidence="9 13" id="KW-0830">Ubiquinone</keyword>
<accession>A0A344A2Q2</accession>
<dbReference type="GO" id="GO:0005743">
    <property type="term" value="C:mitochondrial inner membrane"/>
    <property type="evidence" value="ECO:0007669"/>
    <property type="project" value="UniProtKB-SubCell"/>
</dbReference>
<evidence type="ECO:0000256" key="4">
    <source>
        <dbReference type="ARBA" id="ARBA00021009"/>
    </source>
</evidence>
<evidence type="ECO:0000256" key="1">
    <source>
        <dbReference type="ARBA" id="ARBA00003257"/>
    </source>
</evidence>
<evidence type="ECO:0000256" key="2">
    <source>
        <dbReference type="ARBA" id="ARBA00004448"/>
    </source>
</evidence>
<evidence type="ECO:0000256" key="8">
    <source>
        <dbReference type="ARBA" id="ARBA00022989"/>
    </source>
</evidence>
<feature type="transmembrane region" description="Helical" evidence="14">
    <location>
        <begin position="100"/>
        <end position="121"/>
    </location>
</feature>
<dbReference type="GO" id="GO:0009060">
    <property type="term" value="P:aerobic respiration"/>
    <property type="evidence" value="ECO:0007669"/>
    <property type="project" value="TreeGrafter"/>
</dbReference>
<dbReference type="InterPro" id="IPR001694">
    <property type="entry name" value="NADH_UbQ_OxRdtase_su1/FPO"/>
</dbReference>
<keyword evidence="6 12" id="KW-0812">Transmembrane</keyword>
<evidence type="ECO:0000256" key="5">
    <source>
        <dbReference type="ARBA" id="ARBA00022448"/>
    </source>
</evidence>
<dbReference type="PANTHER" id="PTHR11432:SF3">
    <property type="entry name" value="NADH-UBIQUINONE OXIDOREDUCTASE CHAIN 1"/>
    <property type="match status" value="1"/>
</dbReference>